<keyword evidence="1" id="KW-0812">Transmembrane</keyword>
<evidence type="ECO:0000313" key="3">
    <source>
        <dbReference type="Proteomes" id="UP000032304"/>
    </source>
</evidence>
<dbReference type="EMBL" id="CM001745">
    <property type="protein sequence ID" value="KJB33549.1"/>
    <property type="molecule type" value="Genomic_DNA"/>
</dbReference>
<proteinExistence type="predicted"/>
<name>A0A0D2RP19_GOSRA</name>
<keyword evidence="3" id="KW-1185">Reference proteome</keyword>
<dbReference type="AlphaFoldDB" id="A0A0D2RP19"/>
<accession>A0A0D2RP19</accession>
<sequence>MDYHDLPLITCTVSKSFLPDPSFAFSYALLPPLLLLFPLLSVKISFKYFLVLHFLNCPPCPSVLSSPSDTAKLLASSSSANMAFLDSRCPRIVSRITTRFLLMVPPVLALLL</sequence>
<reference evidence="2 3" key="1">
    <citation type="journal article" date="2012" name="Nature">
        <title>Repeated polyploidization of Gossypium genomes and the evolution of spinnable cotton fibres.</title>
        <authorList>
            <person name="Paterson A.H."/>
            <person name="Wendel J.F."/>
            <person name="Gundlach H."/>
            <person name="Guo H."/>
            <person name="Jenkins J."/>
            <person name="Jin D."/>
            <person name="Llewellyn D."/>
            <person name="Showmaker K.C."/>
            <person name="Shu S."/>
            <person name="Udall J."/>
            <person name="Yoo M.J."/>
            <person name="Byers R."/>
            <person name="Chen W."/>
            <person name="Doron-Faigenboim A."/>
            <person name="Duke M.V."/>
            <person name="Gong L."/>
            <person name="Grimwood J."/>
            <person name="Grover C."/>
            <person name="Grupp K."/>
            <person name="Hu G."/>
            <person name="Lee T.H."/>
            <person name="Li J."/>
            <person name="Lin L."/>
            <person name="Liu T."/>
            <person name="Marler B.S."/>
            <person name="Page J.T."/>
            <person name="Roberts A.W."/>
            <person name="Romanel E."/>
            <person name="Sanders W.S."/>
            <person name="Szadkowski E."/>
            <person name="Tan X."/>
            <person name="Tang H."/>
            <person name="Xu C."/>
            <person name="Wang J."/>
            <person name="Wang Z."/>
            <person name="Zhang D."/>
            <person name="Zhang L."/>
            <person name="Ashrafi H."/>
            <person name="Bedon F."/>
            <person name="Bowers J.E."/>
            <person name="Brubaker C.L."/>
            <person name="Chee P.W."/>
            <person name="Das S."/>
            <person name="Gingle A.R."/>
            <person name="Haigler C.H."/>
            <person name="Harker D."/>
            <person name="Hoffmann L.V."/>
            <person name="Hovav R."/>
            <person name="Jones D.C."/>
            <person name="Lemke C."/>
            <person name="Mansoor S."/>
            <person name="ur Rahman M."/>
            <person name="Rainville L.N."/>
            <person name="Rambani A."/>
            <person name="Reddy U.K."/>
            <person name="Rong J.K."/>
            <person name="Saranga Y."/>
            <person name="Scheffler B.E."/>
            <person name="Scheffler J.A."/>
            <person name="Stelly D.M."/>
            <person name="Triplett B.A."/>
            <person name="Van Deynze A."/>
            <person name="Vaslin M.F."/>
            <person name="Waghmare V.N."/>
            <person name="Walford S.A."/>
            <person name="Wright R.J."/>
            <person name="Zaki E.A."/>
            <person name="Zhang T."/>
            <person name="Dennis E.S."/>
            <person name="Mayer K.F."/>
            <person name="Peterson D.G."/>
            <person name="Rokhsar D.S."/>
            <person name="Wang X."/>
            <person name="Schmutz J."/>
        </authorList>
    </citation>
    <scope>NUCLEOTIDE SEQUENCE [LARGE SCALE GENOMIC DNA]</scope>
</reference>
<dbReference type="Proteomes" id="UP000032304">
    <property type="component" value="Chromosome 6"/>
</dbReference>
<dbReference type="Gramene" id="KJB33549">
    <property type="protein sequence ID" value="KJB33549"/>
    <property type="gene ID" value="B456_006G016900"/>
</dbReference>
<organism evidence="2 3">
    <name type="scientific">Gossypium raimondii</name>
    <name type="common">Peruvian cotton</name>
    <name type="synonym">Gossypium klotzschianum subsp. raimondii</name>
    <dbReference type="NCBI Taxonomy" id="29730"/>
    <lineage>
        <taxon>Eukaryota</taxon>
        <taxon>Viridiplantae</taxon>
        <taxon>Streptophyta</taxon>
        <taxon>Embryophyta</taxon>
        <taxon>Tracheophyta</taxon>
        <taxon>Spermatophyta</taxon>
        <taxon>Magnoliopsida</taxon>
        <taxon>eudicotyledons</taxon>
        <taxon>Gunneridae</taxon>
        <taxon>Pentapetalae</taxon>
        <taxon>rosids</taxon>
        <taxon>malvids</taxon>
        <taxon>Malvales</taxon>
        <taxon>Malvaceae</taxon>
        <taxon>Malvoideae</taxon>
        <taxon>Gossypium</taxon>
    </lineage>
</organism>
<keyword evidence="1" id="KW-0472">Membrane</keyword>
<protein>
    <submittedName>
        <fullName evidence="2">Uncharacterized protein</fullName>
    </submittedName>
</protein>
<feature type="transmembrane region" description="Helical" evidence="1">
    <location>
        <begin position="24"/>
        <end position="42"/>
    </location>
</feature>
<evidence type="ECO:0000313" key="2">
    <source>
        <dbReference type="EMBL" id="KJB33549.1"/>
    </source>
</evidence>
<keyword evidence="1" id="KW-1133">Transmembrane helix</keyword>
<gene>
    <name evidence="2" type="ORF">B456_006G016900</name>
</gene>
<evidence type="ECO:0000256" key="1">
    <source>
        <dbReference type="SAM" id="Phobius"/>
    </source>
</evidence>